<feature type="compositionally biased region" description="Basic and acidic residues" evidence="1">
    <location>
        <begin position="835"/>
        <end position="848"/>
    </location>
</feature>
<sequence length="1432" mass="157635">MNVRSTASFSSSSSDSSTAVPNSLPVGSPRRSTTITKVGTKAAFSSSSSDSSTAVPNSLPVGSPRRSTTITKVGTKAAFSSSSSDSSTAVPNSLPMGSPRRSTTITKVGTKAAFSSSSSDSSTAVPNSLPMGSPRRSTTITKVGTTATFSSSSSDSSTAVPNSLPMGSPRRSTTITKVGTTATFSSSSSDSSTVVPKSLPMASVQPLSSNSARFHPKDFVSRVVPPTDYRQLELDVEDPNPSMPDGTTVRHYHTHNNNQTYNIYVTGGLAAAGLTKQAGQATDGSPDRSVLQKSPTHATLSSPNDGESFSKPNSHALQANPTSAFYSPPKRPGSVSFPLGRSDSATAVTASLDNNKESTTNISSDIILVGDSATVDTASLDNNKGNIKNIASDIVSADSTPSGVPTSTVHDDSTPSCVSTSKMNVSHARRRMSRTSRRKVVRYQPYPEQSQTPTHHGGVRDESNIQCYPVFDNNPTPQGDAEERELTEVEEREIQYNSFHEKYNKLMFNIDLDGNGLDGKPPIVPRCSQQLTNDSYEQLLEICFANQSGDEDRWRAVFHKYNTKIYDVIKNYHAKMLTNAEGEEVPRLYFGKRIAVPQRDVFAVIRDCHVSRSRHTKQNATSAIVRKMYCNITQKMVNTFIQMCPTCIRRPPVIKPLKGAASPIMSAAFRDRFQVDLIDMQDQATEDIRGVLCNFIVVLKDHFTRLDVQDEQRRKGKTTNWTTLMGHLMGCLNSHELRGANDTSAYETVFGVPYHENLLCHIDEMRRCTTLEQRVRINPDPRFEASLREEFYLDGEVPVVNVDTGIDDALMQDFPADGEEDKQDEEQLRLATTDAKGDPPVDGDKEGRTPLPQIQLKVAATGDSTGLQEVPPATGDSTGLQEVPPAPSLKRRRHSLGDKGCIYRPLTCDVCTFKHKEVMLLIAKAQYDRKILVKDQWWETAYIASFAAMVAHSAHRADLLFVHCQEEKRKVEQDLMQPLDDKVQKVLSVLYTGRSDIDGHYAVMEIDRKNRRISICDGMSLPLRTWDCHIVNVLQRTTLVPLDASIRFMEESKLYLLVDGVPEWSVESTKLVPQKDGNNCGPIACLKVWKTFLPWEIAPELLRPAEYRPTLVKKFHDLVKRCSKEINWDPSANRKAIPPDVQYAYIEETDGDTQIHESQEVAIVDEVTGDNEMNCYPTTKSPGKNKPVLGRWREDGTGGEPRSTTSNGNGGGTTMEDEIEEKPARPITDVEIRNERRRVACVKRKKSQIIQADKMVRLRGKTLSHVTEGTLVSVKMDPRDAKKARGLLGIVYDTSGNRAGGIKVATQYGIITKKNEKNEYFVPSDRYAVAKIQDVALTPSLERVRKEIMVGKFDRKTPKKVSMPKAYKLVEGVNVVIKRGCGCKGQRCTHFCGCMKSKKKCTSKCNCEGKCCNGSPAVVKLTKGAVPTETST</sequence>
<feature type="compositionally biased region" description="Polar residues" evidence="1">
    <location>
        <begin position="135"/>
        <end position="149"/>
    </location>
</feature>
<feature type="region of interest" description="Disordered" evidence="1">
    <location>
        <begin position="397"/>
        <end position="440"/>
    </location>
</feature>
<feature type="compositionally biased region" description="Polar residues" evidence="1">
    <location>
        <begin position="291"/>
        <end position="325"/>
    </location>
</feature>
<evidence type="ECO:0000313" key="3">
    <source>
        <dbReference type="Proteomes" id="UP000693970"/>
    </source>
</evidence>
<evidence type="ECO:0000313" key="2">
    <source>
        <dbReference type="EMBL" id="KAG7346944.1"/>
    </source>
</evidence>
<feature type="compositionally biased region" description="Polar residues" evidence="1">
    <location>
        <begin position="397"/>
        <end position="424"/>
    </location>
</feature>
<feature type="region of interest" description="Disordered" evidence="1">
    <location>
        <begin position="1"/>
        <end position="197"/>
    </location>
</feature>
<dbReference type="EMBL" id="JAGRRH010000021">
    <property type="protein sequence ID" value="KAG7346944.1"/>
    <property type="molecule type" value="Genomic_DNA"/>
</dbReference>
<organism evidence="2 3">
    <name type="scientific">Nitzschia inconspicua</name>
    <dbReference type="NCBI Taxonomy" id="303405"/>
    <lineage>
        <taxon>Eukaryota</taxon>
        <taxon>Sar</taxon>
        <taxon>Stramenopiles</taxon>
        <taxon>Ochrophyta</taxon>
        <taxon>Bacillariophyta</taxon>
        <taxon>Bacillariophyceae</taxon>
        <taxon>Bacillariophycidae</taxon>
        <taxon>Bacillariales</taxon>
        <taxon>Bacillariaceae</taxon>
        <taxon>Nitzschia</taxon>
    </lineage>
</organism>
<gene>
    <name evidence="2" type="ORF">IV203_006013</name>
</gene>
<keyword evidence="3" id="KW-1185">Reference proteome</keyword>
<reference evidence="2" key="1">
    <citation type="journal article" date="2021" name="Sci. Rep.">
        <title>Diploid genomic architecture of Nitzschia inconspicua, an elite biomass production diatom.</title>
        <authorList>
            <person name="Oliver A."/>
            <person name="Podell S."/>
            <person name="Pinowska A."/>
            <person name="Traller J.C."/>
            <person name="Smith S.R."/>
            <person name="McClure R."/>
            <person name="Beliaev A."/>
            <person name="Bohutskyi P."/>
            <person name="Hill E.A."/>
            <person name="Rabines A."/>
            <person name="Zheng H."/>
            <person name="Allen L.Z."/>
            <person name="Kuo A."/>
            <person name="Grigoriev I.V."/>
            <person name="Allen A.E."/>
            <person name="Hazlebeck D."/>
            <person name="Allen E.E."/>
        </authorList>
    </citation>
    <scope>NUCLEOTIDE SEQUENCE</scope>
    <source>
        <strain evidence="2">Hildebrandi</strain>
    </source>
</reference>
<feature type="compositionally biased region" description="Low complexity" evidence="1">
    <location>
        <begin position="1"/>
        <end position="19"/>
    </location>
</feature>
<feature type="region of interest" description="Disordered" evidence="1">
    <location>
        <begin position="277"/>
        <end position="340"/>
    </location>
</feature>
<protein>
    <submittedName>
        <fullName evidence="2">Uncharacterized protein</fullName>
    </submittedName>
</protein>
<feature type="compositionally biased region" description="Polar residues" evidence="1">
    <location>
        <begin position="170"/>
        <end position="184"/>
    </location>
</feature>
<comment type="caution">
    <text evidence="2">The sequence shown here is derived from an EMBL/GenBank/DDBJ whole genome shotgun (WGS) entry which is preliminary data.</text>
</comment>
<accession>A0A9K3KPD8</accession>
<dbReference type="OrthoDB" id="7552853at2759"/>
<name>A0A9K3KPD8_9STRA</name>
<dbReference type="Proteomes" id="UP000693970">
    <property type="component" value="Unassembled WGS sequence"/>
</dbReference>
<reference evidence="2" key="2">
    <citation type="submission" date="2021-04" db="EMBL/GenBank/DDBJ databases">
        <authorList>
            <person name="Podell S."/>
        </authorList>
    </citation>
    <scope>NUCLEOTIDE SEQUENCE</scope>
    <source>
        <strain evidence="2">Hildebrandi</strain>
    </source>
</reference>
<feature type="region of interest" description="Disordered" evidence="1">
    <location>
        <begin position="816"/>
        <end position="892"/>
    </location>
</feature>
<proteinExistence type="predicted"/>
<feature type="region of interest" description="Disordered" evidence="1">
    <location>
        <begin position="1175"/>
        <end position="1226"/>
    </location>
</feature>
<evidence type="ECO:0000256" key="1">
    <source>
        <dbReference type="SAM" id="MobiDB-lite"/>
    </source>
</evidence>
<feature type="compositionally biased region" description="Basic residues" evidence="1">
    <location>
        <begin position="427"/>
        <end position="440"/>
    </location>
</feature>